<keyword evidence="2 5" id="KW-0812">Transmembrane</keyword>
<accession>A0A1N6FK16</accession>
<evidence type="ECO:0000256" key="2">
    <source>
        <dbReference type="ARBA" id="ARBA00022692"/>
    </source>
</evidence>
<feature type="domain" description="Sodium/calcium exchanger membrane region" evidence="6">
    <location>
        <begin position="4"/>
        <end position="150"/>
    </location>
</feature>
<dbReference type="Gene3D" id="1.20.1420.30">
    <property type="entry name" value="NCX, central ion-binding region"/>
    <property type="match status" value="2"/>
</dbReference>
<dbReference type="PANTHER" id="PTHR10846">
    <property type="entry name" value="SODIUM/POTASSIUM/CALCIUM EXCHANGER"/>
    <property type="match status" value="1"/>
</dbReference>
<dbReference type="GO" id="GO:0006874">
    <property type="term" value="P:intracellular calcium ion homeostasis"/>
    <property type="evidence" value="ECO:0007669"/>
    <property type="project" value="TreeGrafter"/>
</dbReference>
<dbReference type="InterPro" id="IPR004837">
    <property type="entry name" value="NaCa_Exmemb"/>
</dbReference>
<feature type="transmembrane region" description="Helical" evidence="5">
    <location>
        <begin position="236"/>
        <end position="258"/>
    </location>
</feature>
<feature type="domain" description="Sodium/calcium exchanger membrane region" evidence="6">
    <location>
        <begin position="172"/>
        <end position="314"/>
    </location>
</feature>
<dbReference type="STRING" id="226505.SAMN05444394_2504"/>
<dbReference type="OrthoDB" id="9794225at2"/>
<dbReference type="GO" id="GO:0005262">
    <property type="term" value="F:calcium channel activity"/>
    <property type="evidence" value="ECO:0007669"/>
    <property type="project" value="TreeGrafter"/>
</dbReference>
<feature type="transmembrane region" description="Helical" evidence="5">
    <location>
        <begin position="129"/>
        <end position="151"/>
    </location>
</feature>
<dbReference type="GO" id="GO:0008273">
    <property type="term" value="F:calcium, potassium:sodium antiporter activity"/>
    <property type="evidence" value="ECO:0007669"/>
    <property type="project" value="TreeGrafter"/>
</dbReference>
<proteinExistence type="predicted"/>
<feature type="transmembrane region" description="Helical" evidence="5">
    <location>
        <begin position="270"/>
        <end position="287"/>
    </location>
</feature>
<dbReference type="GO" id="GO:0005886">
    <property type="term" value="C:plasma membrane"/>
    <property type="evidence" value="ECO:0007669"/>
    <property type="project" value="TreeGrafter"/>
</dbReference>
<evidence type="ECO:0000256" key="3">
    <source>
        <dbReference type="ARBA" id="ARBA00022989"/>
    </source>
</evidence>
<gene>
    <name evidence="7" type="ORF">SAMN05444394_2504</name>
</gene>
<evidence type="ECO:0000259" key="6">
    <source>
        <dbReference type="Pfam" id="PF01699"/>
    </source>
</evidence>
<keyword evidence="4 5" id="KW-0472">Membrane</keyword>
<name>A0A1N6FK16_9BACT</name>
<keyword evidence="8" id="KW-1185">Reference proteome</keyword>
<feature type="transmembrane region" description="Helical" evidence="5">
    <location>
        <begin position="172"/>
        <end position="191"/>
    </location>
</feature>
<feature type="transmembrane region" description="Helical" evidence="5">
    <location>
        <begin position="299"/>
        <end position="315"/>
    </location>
</feature>
<evidence type="ECO:0000256" key="5">
    <source>
        <dbReference type="SAM" id="Phobius"/>
    </source>
</evidence>
<dbReference type="InterPro" id="IPR004481">
    <property type="entry name" value="K/Na/Ca-exchanger"/>
</dbReference>
<reference evidence="8" key="1">
    <citation type="submission" date="2016-11" db="EMBL/GenBank/DDBJ databases">
        <authorList>
            <person name="Varghese N."/>
            <person name="Submissions S."/>
        </authorList>
    </citation>
    <scope>NUCLEOTIDE SEQUENCE [LARGE SCALE GENOMIC DNA]</scope>
    <source>
        <strain evidence="8">DSM 15292</strain>
    </source>
</reference>
<evidence type="ECO:0000313" key="7">
    <source>
        <dbReference type="EMBL" id="SIN95601.1"/>
    </source>
</evidence>
<evidence type="ECO:0000256" key="1">
    <source>
        <dbReference type="ARBA" id="ARBA00004141"/>
    </source>
</evidence>
<dbReference type="Pfam" id="PF01699">
    <property type="entry name" value="Na_Ca_ex"/>
    <property type="match status" value="2"/>
</dbReference>
<feature type="transmembrane region" description="Helical" evidence="5">
    <location>
        <begin position="79"/>
        <end position="96"/>
    </location>
</feature>
<evidence type="ECO:0000256" key="4">
    <source>
        <dbReference type="ARBA" id="ARBA00023136"/>
    </source>
</evidence>
<dbReference type="AlphaFoldDB" id="A0A1N6FK16"/>
<keyword evidence="3 5" id="KW-1133">Transmembrane helix</keyword>
<dbReference type="PANTHER" id="PTHR10846:SF8">
    <property type="entry name" value="INNER MEMBRANE PROTEIN YRBG"/>
    <property type="match status" value="1"/>
</dbReference>
<sequence>MILSLFLLIIGLILLVKGADWLVDGASVLAKKYNVSDLAIGLTIVAFGTSAPELVVNSVAASGGYPDIVFGNVIGSNNFNLFIILGIAGLITPLSVQSSTVWKEIPFSLLAAVVLLVFANDYFSSPNPFLSSLDGLILLGFFAGFLFYVFTQLKSEETIESVAQKDYSNFKIWGLIFIGLAGLVVGGKLVVDNAVSMAQSLGVSEKIIGLTIVAAGTSLPELATSVVASMKKNNDIAIGNIIGSNIFNLFLILGVSSIIRPLEFKQSFNLDIYILIGGTIFLFLAMFTGKRKSLDRWEAAILLLVYLAYTTFLVLKEISKSNDSIF</sequence>
<dbReference type="NCBIfam" id="TIGR00367">
    <property type="entry name" value="calcium/sodium antiporter"/>
    <property type="match status" value="1"/>
</dbReference>
<organism evidence="7 8">
    <name type="scientific">Algoriphagus halophilus</name>
    <dbReference type="NCBI Taxonomy" id="226505"/>
    <lineage>
        <taxon>Bacteria</taxon>
        <taxon>Pseudomonadati</taxon>
        <taxon>Bacteroidota</taxon>
        <taxon>Cytophagia</taxon>
        <taxon>Cytophagales</taxon>
        <taxon>Cyclobacteriaceae</taxon>
        <taxon>Algoriphagus</taxon>
    </lineage>
</organism>
<dbReference type="Proteomes" id="UP000185221">
    <property type="component" value="Unassembled WGS sequence"/>
</dbReference>
<protein>
    <submittedName>
        <fullName evidence="7">Cation:H+ antiporter</fullName>
    </submittedName>
</protein>
<comment type="subcellular location">
    <subcellularLocation>
        <location evidence="1">Membrane</location>
        <topology evidence="1">Multi-pass membrane protein</topology>
    </subcellularLocation>
</comment>
<evidence type="ECO:0000313" key="8">
    <source>
        <dbReference type="Proteomes" id="UP000185221"/>
    </source>
</evidence>
<dbReference type="InterPro" id="IPR044880">
    <property type="entry name" value="NCX_ion-bd_dom_sf"/>
</dbReference>
<dbReference type="RefSeq" id="WP_074225337.1">
    <property type="nucleotide sequence ID" value="NZ_FSRC01000002.1"/>
</dbReference>
<dbReference type="EMBL" id="FSRC01000002">
    <property type="protein sequence ID" value="SIN95601.1"/>
    <property type="molecule type" value="Genomic_DNA"/>
</dbReference>